<evidence type="ECO:0000313" key="5">
    <source>
        <dbReference type="EMBL" id="CAB4545790.1"/>
    </source>
</evidence>
<dbReference type="Gene3D" id="3.20.20.60">
    <property type="entry name" value="Phosphoenolpyruvate-binding domains"/>
    <property type="match status" value="1"/>
</dbReference>
<dbReference type="GO" id="GO:0000287">
    <property type="term" value="F:magnesium ion binding"/>
    <property type="evidence" value="ECO:0007669"/>
    <property type="project" value="TreeGrafter"/>
</dbReference>
<dbReference type="GO" id="GO:0006107">
    <property type="term" value="P:oxaloacetate metabolic process"/>
    <property type="evidence" value="ECO:0007669"/>
    <property type="project" value="TreeGrafter"/>
</dbReference>
<evidence type="ECO:0000256" key="1">
    <source>
        <dbReference type="ARBA" id="ARBA00001946"/>
    </source>
</evidence>
<dbReference type="AlphaFoldDB" id="A0A6J6C3C3"/>
<evidence type="ECO:0000256" key="3">
    <source>
        <dbReference type="ARBA" id="ARBA00022842"/>
    </source>
</evidence>
<dbReference type="EMBL" id="CAEZSO010000128">
    <property type="protein sequence ID" value="CAB4545790.1"/>
    <property type="molecule type" value="Genomic_DNA"/>
</dbReference>
<dbReference type="InterPro" id="IPR011206">
    <property type="entry name" value="Citrate_lyase_beta/mcl1/mcl2"/>
</dbReference>
<protein>
    <submittedName>
        <fullName evidence="5">Unannotated protein</fullName>
    </submittedName>
</protein>
<proteinExistence type="predicted"/>
<dbReference type="InterPro" id="IPR040442">
    <property type="entry name" value="Pyrv_kinase-like_dom_sf"/>
</dbReference>
<comment type="cofactor">
    <cofactor evidence="1">
        <name>Mg(2+)</name>
        <dbReference type="ChEBI" id="CHEBI:18420"/>
    </cofactor>
</comment>
<keyword evidence="3" id="KW-0460">Magnesium</keyword>
<dbReference type="Pfam" id="PF03328">
    <property type="entry name" value="HpcH_HpaI"/>
    <property type="match status" value="1"/>
</dbReference>
<reference evidence="5" key="1">
    <citation type="submission" date="2020-05" db="EMBL/GenBank/DDBJ databases">
        <authorList>
            <person name="Chiriac C."/>
            <person name="Salcher M."/>
            <person name="Ghai R."/>
            <person name="Kavagutti S V."/>
        </authorList>
    </citation>
    <scope>NUCLEOTIDE SEQUENCE</scope>
</reference>
<accession>A0A6J6C3C3</accession>
<dbReference type="PIRSF" id="PIRSF015582">
    <property type="entry name" value="Cit_lyase_B"/>
    <property type="match status" value="1"/>
</dbReference>
<sequence length="297" mass="31542">MIAKAQTLASDMFFLDLEDAVAPSAKVDARQAVAGALIEGDWGTRIRSVRVNAFGTPWCADDVATVVQLAGSHLDTIMLPKCSSPDQVVWLDGALTELESSLGLDSGAIGIEVQIEDAKGLTYVDAISAASARTQALHFGPGDFQASMGMPSVSLGQLNPDYPGDVLHHVYGRLLVSARAHDLQVLDGPYLAIKDLDGLSAAAKRVAAMGFDGKWVLHPDQIDVVNETFSPSQEQFDRAELILDAYDYYLSDAGGARGAAMLEGEMIDEASRAMALVVTARGRVAGMTRTTTFTPPN</sequence>
<dbReference type="SUPFAM" id="SSF51621">
    <property type="entry name" value="Phosphoenolpyruvate/pyruvate domain"/>
    <property type="match status" value="1"/>
</dbReference>
<keyword evidence="2" id="KW-0479">Metal-binding</keyword>
<evidence type="ECO:0000256" key="2">
    <source>
        <dbReference type="ARBA" id="ARBA00022723"/>
    </source>
</evidence>
<dbReference type="FunFam" id="3.20.20.60:FF:000013">
    <property type="entry name" value="Citrate lyase beta subunit"/>
    <property type="match status" value="1"/>
</dbReference>
<name>A0A6J6C3C3_9ZZZZ</name>
<dbReference type="PANTHER" id="PTHR32308">
    <property type="entry name" value="LYASE BETA SUBUNIT, PUTATIVE (AFU_ORTHOLOGUE AFUA_4G13030)-RELATED"/>
    <property type="match status" value="1"/>
</dbReference>
<organism evidence="5">
    <name type="scientific">freshwater metagenome</name>
    <dbReference type="NCBI Taxonomy" id="449393"/>
    <lineage>
        <taxon>unclassified sequences</taxon>
        <taxon>metagenomes</taxon>
        <taxon>ecological metagenomes</taxon>
    </lineage>
</organism>
<dbReference type="PANTHER" id="PTHR32308:SF10">
    <property type="entry name" value="CITRATE LYASE SUBUNIT BETA"/>
    <property type="match status" value="1"/>
</dbReference>
<evidence type="ECO:0000259" key="4">
    <source>
        <dbReference type="Pfam" id="PF03328"/>
    </source>
</evidence>
<dbReference type="GO" id="GO:0003824">
    <property type="term" value="F:catalytic activity"/>
    <property type="evidence" value="ECO:0007669"/>
    <property type="project" value="InterPro"/>
</dbReference>
<feature type="domain" description="HpcH/HpaI aldolase/citrate lyase" evidence="4">
    <location>
        <begin position="1"/>
        <end position="219"/>
    </location>
</feature>
<dbReference type="InterPro" id="IPR005000">
    <property type="entry name" value="Aldolase/citrate-lyase_domain"/>
</dbReference>
<dbReference type="InterPro" id="IPR015813">
    <property type="entry name" value="Pyrv/PenolPyrv_kinase-like_dom"/>
</dbReference>
<gene>
    <name evidence="5" type="ORF">UFOPK1446_00697</name>
</gene>